<proteinExistence type="predicted"/>
<evidence type="ECO:0000313" key="2">
    <source>
        <dbReference type="Proteomes" id="UP000184386"/>
    </source>
</evidence>
<accession>A0A1M6JNS3</accession>
<keyword evidence="2" id="KW-1185">Reference proteome</keyword>
<sequence>MERQLNSIGIFDNKRGRRVVLDNLTQAYNNSSSILKTQENGRVVRESLLVGPNGAVKVESIWDGKRLITVTLYGGKR</sequence>
<reference evidence="1 2" key="1">
    <citation type="submission" date="2016-11" db="EMBL/GenBank/DDBJ databases">
        <authorList>
            <person name="Jaros S."/>
            <person name="Januszkiewicz K."/>
            <person name="Wedrychowicz H."/>
        </authorList>
    </citation>
    <scope>NUCLEOTIDE SEQUENCE [LARGE SCALE GENOMIC DNA]</scope>
    <source>
        <strain evidence="1 2">DSM 15929</strain>
    </source>
</reference>
<protein>
    <submittedName>
        <fullName evidence="1">Uncharacterized protein</fullName>
    </submittedName>
</protein>
<dbReference type="Proteomes" id="UP000184386">
    <property type="component" value="Unassembled WGS sequence"/>
</dbReference>
<gene>
    <name evidence="1" type="ORF">SAMN02745136_00150</name>
</gene>
<name>A0A1M6JNS3_9FIRM</name>
<dbReference type="EMBL" id="FRAC01000006">
    <property type="protein sequence ID" value="SHJ48350.1"/>
    <property type="molecule type" value="Genomic_DNA"/>
</dbReference>
<evidence type="ECO:0000313" key="1">
    <source>
        <dbReference type="EMBL" id="SHJ48350.1"/>
    </source>
</evidence>
<dbReference type="AlphaFoldDB" id="A0A1M6JNS3"/>
<organism evidence="1 2">
    <name type="scientific">Anaerocolumna jejuensis DSM 15929</name>
    <dbReference type="NCBI Taxonomy" id="1121322"/>
    <lineage>
        <taxon>Bacteria</taxon>
        <taxon>Bacillati</taxon>
        <taxon>Bacillota</taxon>
        <taxon>Clostridia</taxon>
        <taxon>Lachnospirales</taxon>
        <taxon>Lachnospiraceae</taxon>
        <taxon>Anaerocolumna</taxon>
    </lineage>
</organism>
<dbReference type="STRING" id="1121322.SAMN02745136_00150"/>